<dbReference type="Proteomes" id="UP000780801">
    <property type="component" value="Unassembled WGS sequence"/>
</dbReference>
<organism evidence="1 2">
    <name type="scientific">Lunasporangiospora selenospora</name>
    <dbReference type="NCBI Taxonomy" id="979761"/>
    <lineage>
        <taxon>Eukaryota</taxon>
        <taxon>Fungi</taxon>
        <taxon>Fungi incertae sedis</taxon>
        <taxon>Mucoromycota</taxon>
        <taxon>Mortierellomycotina</taxon>
        <taxon>Mortierellomycetes</taxon>
        <taxon>Mortierellales</taxon>
        <taxon>Mortierellaceae</taxon>
        <taxon>Lunasporangiospora</taxon>
    </lineage>
</organism>
<protein>
    <submittedName>
        <fullName evidence="1">Uncharacterized protein</fullName>
    </submittedName>
</protein>
<accession>A0A9P6FVP8</accession>
<comment type="caution">
    <text evidence="1">The sequence shown here is derived from an EMBL/GenBank/DDBJ whole genome shotgun (WGS) entry which is preliminary data.</text>
</comment>
<proteinExistence type="predicted"/>
<dbReference type="EMBL" id="JAABOA010000944">
    <property type="protein sequence ID" value="KAF9582738.1"/>
    <property type="molecule type" value="Genomic_DNA"/>
</dbReference>
<name>A0A9P6FVP8_9FUNG</name>
<gene>
    <name evidence="1" type="ORF">BGW38_010824</name>
</gene>
<sequence length="115" mass="12761">MSSDFFVRVHGVKAIAVGGFKDKVLSMFSFPGASVIDTDGYVDTFEKLGVKSTIERLPYSNSASIGVSLVYLENDTLPFEFSAHRFPAALRMDYTPETARHHDKLWAAVAKAVWK</sequence>
<evidence type="ECO:0000313" key="1">
    <source>
        <dbReference type="EMBL" id="KAF9582738.1"/>
    </source>
</evidence>
<dbReference type="OrthoDB" id="2410944at2759"/>
<dbReference type="AlphaFoldDB" id="A0A9P6FVP8"/>
<evidence type="ECO:0000313" key="2">
    <source>
        <dbReference type="Proteomes" id="UP000780801"/>
    </source>
</evidence>
<reference evidence="1" key="1">
    <citation type="journal article" date="2020" name="Fungal Divers.">
        <title>Resolving the Mortierellaceae phylogeny through synthesis of multi-gene phylogenetics and phylogenomics.</title>
        <authorList>
            <person name="Vandepol N."/>
            <person name="Liber J."/>
            <person name="Desiro A."/>
            <person name="Na H."/>
            <person name="Kennedy M."/>
            <person name="Barry K."/>
            <person name="Grigoriev I.V."/>
            <person name="Miller A.N."/>
            <person name="O'Donnell K."/>
            <person name="Stajich J.E."/>
            <person name="Bonito G."/>
        </authorList>
    </citation>
    <scope>NUCLEOTIDE SEQUENCE</scope>
    <source>
        <strain evidence="1">KOD1015</strain>
    </source>
</reference>
<keyword evidence="2" id="KW-1185">Reference proteome</keyword>